<feature type="region of interest" description="Disordered" evidence="1">
    <location>
        <begin position="148"/>
        <end position="189"/>
    </location>
</feature>
<organism evidence="2 3">
    <name type="scientific">Brassica cretica</name>
    <name type="common">Mustard</name>
    <dbReference type="NCBI Taxonomy" id="69181"/>
    <lineage>
        <taxon>Eukaryota</taxon>
        <taxon>Viridiplantae</taxon>
        <taxon>Streptophyta</taxon>
        <taxon>Embryophyta</taxon>
        <taxon>Tracheophyta</taxon>
        <taxon>Spermatophyta</taxon>
        <taxon>Magnoliopsida</taxon>
        <taxon>eudicotyledons</taxon>
        <taxon>Gunneridae</taxon>
        <taxon>Pentapetalae</taxon>
        <taxon>rosids</taxon>
        <taxon>malvids</taxon>
        <taxon>Brassicales</taxon>
        <taxon>Brassicaceae</taxon>
        <taxon>Brassiceae</taxon>
        <taxon>Brassica</taxon>
    </lineage>
</organism>
<evidence type="ECO:0000313" key="3">
    <source>
        <dbReference type="Proteomes" id="UP000712600"/>
    </source>
</evidence>
<name>A0A8S9QP22_BRACR</name>
<dbReference type="EMBL" id="QGKX02000996">
    <property type="protein sequence ID" value="KAF3554173.1"/>
    <property type="molecule type" value="Genomic_DNA"/>
</dbReference>
<gene>
    <name evidence="2" type="ORF">F2Q69_00015920</name>
</gene>
<sequence>MSPPASLVIPEGSSESEEARNEDFSSLTTNRDDYLRRLILDEVEIATTRRLIIHLQSREYVFPAATDFCKKFIAYENTPTVLLVTTVNTKRLGGWPFELYVSATVFSLSRIVCSSSMIIPTKTGTLALSSVSSSRVFDRYHQSYVRRKKTESDSRRGDDMVAANVGNSKDLGQPFESARGFAVRSGKAK</sequence>
<feature type="compositionally biased region" description="Basic and acidic residues" evidence="1">
    <location>
        <begin position="150"/>
        <end position="159"/>
    </location>
</feature>
<evidence type="ECO:0000256" key="1">
    <source>
        <dbReference type="SAM" id="MobiDB-lite"/>
    </source>
</evidence>
<evidence type="ECO:0000313" key="2">
    <source>
        <dbReference type="EMBL" id="KAF3554173.1"/>
    </source>
</evidence>
<protein>
    <submittedName>
        <fullName evidence="2">Uncharacterized protein</fullName>
    </submittedName>
</protein>
<reference evidence="2" key="1">
    <citation type="submission" date="2019-12" db="EMBL/GenBank/DDBJ databases">
        <title>Genome sequencing and annotation of Brassica cretica.</title>
        <authorList>
            <person name="Studholme D.J."/>
            <person name="Sarris P."/>
        </authorList>
    </citation>
    <scope>NUCLEOTIDE SEQUENCE</scope>
    <source>
        <strain evidence="2">PFS-109/04</strain>
        <tissue evidence="2">Leaf</tissue>
    </source>
</reference>
<dbReference type="AlphaFoldDB" id="A0A8S9QP22"/>
<feature type="region of interest" description="Disordered" evidence="1">
    <location>
        <begin position="1"/>
        <end position="25"/>
    </location>
</feature>
<proteinExistence type="predicted"/>
<dbReference type="Proteomes" id="UP000712600">
    <property type="component" value="Unassembled WGS sequence"/>
</dbReference>
<comment type="caution">
    <text evidence="2">The sequence shown here is derived from an EMBL/GenBank/DDBJ whole genome shotgun (WGS) entry which is preliminary data.</text>
</comment>
<accession>A0A8S9QP22</accession>